<dbReference type="InterPro" id="IPR017850">
    <property type="entry name" value="Alkaline_phosphatase_core_sf"/>
</dbReference>
<evidence type="ECO:0008006" key="3">
    <source>
        <dbReference type="Google" id="ProtNLM"/>
    </source>
</evidence>
<name>A0A517M9I9_9BACT</name>
<dbReference type="Gene3D" id="3.40.720.10">
    <property type="entry name" value="Alkaline Phosphatase, subunit A"/>
    <property type="match status" value="1"/>
</dbReference>
<organism evidence="1 2">
    <name type="scientific">Roseimaritima multifibrata</name>
    <dbReference type="NCBI Taxonomy" id="1930274"/>
    <lineage>
        <taxon>Bacteria</taxon>
        <taxon>Pseudomonadati</taxon>
        <taxon>Planctomycetota</taxon>
        <taxon>Planctomycetia</taxon>
        <taxon>Pirellulales</taxon>
        <taxon>Pirellulaceae</taxon>
        <taxon>Roseimaritima</taxon>
    </lineage>
</organism>
<dbReference type="SUPFAM" id="SSF53649">
    <property type="entry name" value="Alkaline phosphatase-like"/>
    <property type="match status" value="1"/>
</dbReference>
<dbReference type="OrthoDB" id="127333at2"/>
<gene>
    <name evidence="1" type="ORF">FF011L_02310</name>
</gene>
<reference evidence="1 2" key="1">
    <citation type="submission" date="2019-02" db="EMBL/GenBank/DDBJ databases">
        <title>Deep-cultivation of Planctomycetes and their phenomic and genomic characterization uncovers novel biology.</title>
        <authorList>
            <person name="Wiegand S."/>
            <person name="Jogler M."/>
            <person name="Boedeker C."/>
            <person name="Pinto D."/>
            <person name="Vollmers J."/>
            <person name="Rivas-Marin E."/>
            <person name="Kohn T."/>
            <person name="Peeters S.H."/>
            <person name="Heuer A."/>
            <person name="Rast P."/>
            <person name="Oberbeckmann S."/>
            <person name="Bunk B."/>
            <person name="Jeske O."/>
            <person name="Meyerdierks A."/>
            <person name="Storesund J.E."/>
            <person name="Kallscheuer N."/>
            <person name="Luecker S."/>
            <person name="Lage O.M."/>
            <person name="Pohl T."/>
            <person name="Merkel B.J."/>
            <person name="Hornburger P."/>
            <person name="Mueller R.-W."/>
            <person name="Bruemmer F."/>
            <person name="Labrenz M."/>
            <person name="Spormann A.M."/>
            <person name="Op den Camp H."/>
            <person name="Overmann J."/>
            <person name="Amann R."/>
            <person name="Jetten M.S.M."/>
            <person name="Mascher T."/>
            <person name="Medema M.H."/>
            <person name="Devos D.P."/>
            <person name="Kaster A.-K."/>
            <person name="Ovreas L."/>
            <person name="Rohde M."/>
            <person name="Galperin M.Y."/>
            <person name="Jogler C."/>
        </authorList>
    </citation>
    <scope>NUCLEOTIDE SEQUENCE [LARGE SCALE GENOMIC DNA]</scope>
    <source>
        <strain evidence="1 2">FF011L</strain>
    </source>
</reference>
<proteinExistence type="predicted"/>
<evidence type="ECO:0000313" key="1">
    <source>
        <dbReference type="EMBL" id="QDS91501.1"/>
    </source>
</evidence>
<dbReference type="RefSeq" id="WP_145349554.1">
    <property type="nucleotide sequence ID" value="NZ_CP036262.1"/>
</dbReference>
<keyword evidence="2" id="KW-1185">Reference proteome</keyword>
<dbReference type="KEGG" id="rml:FF011L_02310"/>
<dbReference type="PANTHER" id="PTHR43737">
    <property type="entry name" value="BLL7424 PROTEIN"/>
    <property type="match status" value="1"/>
</dbReference>
<dbReference type="Pfam" id="PF07394">
    <property type="entry name" value="DUF1501"/>
    <property type="match status" value="1"/>
</dbReference>
<dbReference type="InterPro" id="IPR010869">
    <property type="entry name" value="DUF1501"/>
</dbReference>
<dbReference type="EMBL" id="CP036262">
    <property type="protein sequence ID" value="QDS91501.1"/>
    <property type="molecule type" value="Genomic_DNA"/>
</dbReference>
<dbReference type="Proteomes" id="UP000320672">
    <property type="component" value="Chromosome"/>
</dbReference>
<accession>A0A517M9I9</accession>
<protein>
    <recommendedName>
        <fullName evidence="3">Sulfatase</fullName>
    </recommendedName>
</protein>
<evidence type="ECO:0000313" key="2">
    <source>
        <dbReference type="Proteomes" id="UP000320672"/>
    </source>
</evidence>
<sequence length="474" mass="51663">MNWQPNRYSPSRRAFMVASATGFAGLQFGTPKQAQASEIKPAAKAGKAKSVILFFLCGGASHVDTWDMKPDAPDGYRGPFAPIQTSAPGVRFCEHLPMVSKQAHHMAVINSVGGTVNTNDHHAGYYYNLTGHVPDTTFLTLGNDRRPYSDDWPFMGSVIAAKKATASSLPGAITLPHKPSKAPYTRPGQFAARLGVEFDPLYVSSNREAPLKFHAPALVLSGDITAQQMHSRTQLLSQLDGARREFDKNPARQLWEKHQQRTLDLLLSSAATKVFDVESEPAAVRERYGKSVNAMSLLVARRLVEAEVPFVTVFWKEDTAIKNQCKSAGGWDTHGNNFNCLKDHLLPEFDQAYSALLEDLHQKGLLDETLVIVTSEMGRTPKIGDVRSGGVSGAGRDHWTHCQSVLMAGGGVQGGQVYGSSDRLGAYPEEHPVTPADIAKTAYYATGVNDLRATDSQGRPYNLLDEGEPIKAIF</sequence>
<dbReference type="PANTHER" id="PTHR43737:SF1">
    <property type="entry name" value="DUF1501 DOMAIN-CONTAINING PROTEIN"/>
    <property type="match status" value="1"/>
</dbReference>
<dbReference type="AlphaFoldDB" id="A0A517M9I9"/>
<dbReference type="InterPro" id="IPR006311">
    <property type="entry name" value="TAT_signal"/>
</dbReference>
<dbReference type="PROSITE" id="PS51318">
    <property type="entry name" value="TAT"/>
    <property type="match status" value="1"/>
</dbReference>